<protein>
    <submittedName>
        <fullName evidence="1">Uncharacterized protein</fullName>
    </submittedName>
</protein>
<gene>
    <name evidence="1" type="ORF">K3G42_011819</name>
</gene>
<proteinExistence type="predicted"/>
<evidence type="ECO:0000313" key="2">
    <source>
        <dbReference type="Proteomes" id="UP000827872"/>
    </source>
</evidence>
<evidence type="ECO:0000313" key="1">
    <source>
        <dbReference type="EMBL" id="KAH8004457.1"/>
    </source>
</evidence>
<organism evidence="1 2">
    <name type="scientific">Sphaerodactylus townsendi</name>
    <dbReference type="NCBI Taxonomy" id="933632"/>
    <lineage>
        <taxon>Eukaryota</taxon>
        <taxon>Metazoa</taxon>
        <taxon>Chordata</taxon>
        <taxon>Craniata</taxon>
        <taxon>Vertebrata</taxon>
        <taxon>Euteleostomi</taxon>
        <taxon>Lepidosauria</taxon>
        <taxon>Squamata</taxon>
        <taxon>Bifurcata</taxon>
        <taxon>Gekkota</taxon>
        <taxon>Sphaerodactylidae</taxon>
        <taxon>Sphaerodactylus</taxon>
    </lineage>
</organism>
<sequence>MSKPGLLGPPGAMKLALPLPALLPAAPIWERLVLLRWRKRPNTDRWPEAAVMMAMKDFYQFSSYVVDFSHSQLLSRHSHLMAAHIDISVVGMGWLAHGPDKEPTPFSAVGGVAITMLPGAVTPSDEVESTCHDGLPSPVASGEPAMPNDLRTTTSTSYSTQLGQVSTGAQ</sequence>
<dbReference type="Proteomes" id="UP000827872">
    <property type="component" value="Linkage Group LG04"/>
</dbReference>
<dbReference type="EMBL" id="CM037617">
    <property type="protein sequence ID" value="KAH8004457.1"/>
    <property type="molecule type" value="Genomic_DNA"/>
</dbReference>
<comment type="caution">
    <text evidence="1">The sequence shown here is derived from an EMBL/GenBank/DDBJ whole genome shotgun (WGS) entry which is preliminary data.</text>
</comment>
<keyword evidence="2" id="KW-1185">Reference proteome</keyword>
<accession>A0ACB8FGK8</accession>
<reference evidence="1" key="1">
    <citation type="submission" date="2021-08" db="EMBL/GenBank/DDBJ databases">
        <title>The first chromosome-level gecko genome reveals the dynamic sex chromosomes of Neotropical dwarf geckos (Sphaerodactylidae: Sphaerodactylus).</title>
        <authorList>
            <person name="Pinto B.J."/>
            <person name="Keating S.E."/>
            <person name="Gamble T."/>
        </authorList>
    </citation>
    <scope>NUCLEOTIDE SEQUENCE</scope>
    <source>
        <strain evidence="1">TG3544</strain>
    </source>
</reference>
<name>A0ACB8FGK8_9SAUR</name>